<evidence type="ECO:0000259" key="9">
    <source>
        <dbReference type="Pfam" id="PF00889"/>
    </source>
</evidence>
<dbReference type="InterPro" id="IPR018101">
    <property type="entry name" value="Transl_elong_Ts_CS"/>
</dbReference>
<dbReference type="AlphaFoldDB" id="A0A1I7MI19"/>
<evidence type="ECO:0000256" key="1">
    <source>
        <dbReference type="ARBA" id="ARBA00005532"/>
    </source>
</evidence>
<feature type="region of interest" description="Involved in Mg(2+) ion dislocation from EF-Tu" evidence="6">
    <location>
        <begin position="84"/>
        <end position="87"/>
    </location>
</feature>
<dbReference type="HAMAP" id="MF_00050">
    <property type="entry name" value="EF_Ts"/>
    <property type="match status" value="1"/>
</dbReference>
<dbReference type="GO" id="GO:0003746">
    <property type="term" value="F:translation elongation factor activity"/>
    <property type="evidence" value="ECO:0007669"/>
    <property type="project" value="UniProtKB-UniRule"/>
</dbReference>
<dbReference type="PROSITE" id="PS01127">
    <property type="entry name" value="EF_TS_2"/>
    <property type="match status" value="1"/>
</dbReference>
<dbReference type="FunFam" id="1.10.286.20:FF:000001">
    <property type="entry name" value="Elongation factor Ts"/>
    <property type="match status" value="1"/>
</dbReference>
<feature type="domain" description="Translation elongation factor EFTs/EF1B dimerisation" evidence="9">
    <location>
        <begin position="75"/>
        <end position="281"/>
    </location>
</feature>
<dbReference type="SUPFAM" id="SSF54713">
    <property type="entry name" value="Elongation factor Ts (EF-Ts), dimerisation domain"/>
    <property type="match status" value="1"/>
</dbReference>
<dbReference type="NCBIfam" id="TIGR00116">
    <property type="entry name" value="tsf"/>
    <property type="match status" value="1"/>
</dbReference>
<accession>A0A1I7MI19</accession>
<dbReference type="EMBL" id="FPCG01000002">
    <property type="protein sequence ID" value="SFV21539.1"/>
    <property type="molecule type" value="Genomic_DNA"/>
</dbReference>
<dbReference type="PANTHER" id="PTHR11741">
    <property type="entry name" value="ELONGATION FACTOR TS"/>
    <property type="match status" value="1"/>
</dbReference>
<dbReference type="InterPro" id="IPR036402">
    <property type="entry name" value="EF-Ts_dimer_sf"/>
</dbReference>
<comment type="function">
    <text evidence="5 6 7">Associates with the EF-Tu.GDP complex and induces the exchange of GDP to GTP. It remains bound to the aminoacyl-tRNA.EF-Tu.GTP complex up to the GTP hydrolysis stage on the ribosome.</text>
</comment>
<keyword evidence="4 6" id="KW-0648">Protein biosynthesis</keyword>
<name>A0A1I7MI19_9MICC</name>
<proteinExistence type="inferred from homology"/>
<dbReference type="Pfam" id="PF00889">
    <property type="entry name" value="EF_TS"/>
    <property type="match status" value="1"/>
</dbReference>
<keyword evidence="3 6" id="KW-0251">Elongation factor</keyword>
<protein>
    <recommendedName>
        <fullName evidence="2 6">Elongation factor Ts</fullName>
        <shortName evidence="6">EF-Ts</shortName>
    </recommendedName>
</protein>
<evidence type="ECO:0000256" key="6">
    <source>
        <dbReference type="HAMAP-Rule" id="MF_00050"/>
    </source>
</evidence>
<dbReference type="InterPro" id="IPR001816">
    <property type="entry name" value="Transl_elong_EFTs/EF1B"/>
</dbReference>
<dbReference type="FunFam" id="1.10.8.10:FF:000001">
    <property type="entry name" value="Elongation factor Ts"/>
    <property type="match status" value="1"/>
</dbReference>
<keyword evidence="11" id="KW-1185">Reference proteome</keyword>
<dbReference type="SUPFAM" id="SSF46934">
    <property type="entry name" value="UBA-like"/>
    <property type="match status" value="1"/>
</dbReference>
<evidence type="ECO:0000256" key="3">
    <source>
        <dbReference type="ARBA" id="ARBA00022768"/>
    </source>
</evidence>
<dbReference type="STRING" id="574650.SAMN04487966_102407"/>
<evidence type="ECO:0000256" key="7">
    <source>
        <dbReference type="RuleBase" id="RU000642"/>
    </source>
</evidence>
<dbReference type="InterPro" id="IPR014039">
    <property type="entry name" value="Transl_elong_EFTs/EF1B_dimer"/>
</dbReference>
<evidence type="ECO:0000256" key="2">
    <source>
        <dbReference type="ARBA" id="ARBA00016956"/>
    </source>
</evidence>
<evidence type="ECO:0000313" key="10">
    <source>
        <dbReference type="EMBL" id="SFV21539.1"/>
    </source>
</evidence>
<gene>
    <name evidence="6" type="primary">tsf</name>
    <name evidence="10" type="ORF">SAMN04487966_102407</name>
</gene>
<dbReference type="Gene3D" id="1.10.8.10">
    <property type="entry name" value="DNA helicase RuvA subunit, C-terminal domain"/>
    <property type="match status" value="1"/>
</dbReference>
<dbReference type="Proteomes" id="UP000198881">
    <property type="component" value="Unassembled WGS sequence"/>
</dbReference>
<dbReference type="Gene3D" id="1.10.286.20">
    <property type="match status" value="1"/>
</dbReference>
<comment type="subcellular location">
    <subcellularLocation>
        <location evidence="6 8">Cytoplasm</location>
    </subcellularLocation>
</comment>
<dbReference type="PROSITE" id="PS01126">
    <property type="entry name" value="EF_TS_1"/>
    <property type="match status" value="1"/>
</dbReference>
<dbReference type="InterPro" id="IPR009060">
    <property type="entry name" value="UBA-like_sf"/>
</dbReference>
<dbReference type="Gene3D" id="3.30.479.20">
    <property type="entry name" value="Elongation factor Ts, dimerisation domain"/>
    <property type="match status" value="2"/>
</dbReference>
<evidence type="ECO:0000256" key="8">
    <source>
        <dbReference type="RuleBase" id="RU000643"/>
    </source>
</evidence>
<comment type="similarity">
    <text evidence="1 6 7">Belongs to the EF-Ts family.</text>
</comment>
<keyword evidence="6" id="KW-0963">Cytoplasm</keyword>
<dbReference type="GO" id="GO:0005737">
    <property type="term" value="C:cytoplasm"/>
    <property type="evidence" value="ECO:0007669"/>
    <property type="project" value="UniProtKB-SubCell"/>
</dbReference>
<organism evidence="10 11">
    <name type="scientific">Micrococcus terreus</name>
    <dbReference type="NCBI Taxonomy" id="574650"/>
    <lineage>
        <taxon>Bacteria</taxon>
        <taxon>Bacillati</taxon>
        <taxon>Actinomycetota</taxon>
        <taxon>Actinomycetes</taxon>
        <taxon>Micrococcales</taxon>
        <taxon>Micrococcaceae</taxon>
        <taxon>Micrococcus</taxon>
    </lineage>
</organism>
<evidence type="ECO:0000256" key="5">
    <source>
        <dbReference type="ARBA" id="ARBA00025453"/>
    </source>
</evidence>
<evidence type="ECO:0000313" key="11">
    <source>
        <dbReference type="Proteomes" id="UP000198881"/>
    </source>
</evidence>
<dbReference type="CDD" id="cd14275">
    <property type="entry name" value="UBA_EF-Ts"/>
    <property type="match status" value="1"/>
</dbReference>
<reference evidence="10 11" key="1">
    <citation type="submission" date="2016-10" db="EMBL/GenBank/DDBJ databases">
        <authorList>
            <person name="de Groot N.N."/>
        </authorList>
    </citation>
    <scope>NUCLEOTIDE SEQUENCE [LARGE SCALE GENOMIC DNA]</scope>
    <source>
        <strain evidence="10 11">CGMCC 1.7054</strain>
    </source>
</reference>
<sequence>MCTRMANYTAADIKALRERTGAGMMDVKKALDEANGDADKAMEIIRVKGLKGATKREGRSAVEGLVAASVKDGVGIMVEVNCETDFVAKADKFIELGNTVLEVAVANDVIDLETLLAAEYNGRTLGDHVTEEGAVLGEKVVVRRLARVEGTYVDAYLHRTSKDLPAQVGVLMAVGSDSEQAQTAAHDVAVHTAAYAPSYLTRDEVPAETVENERRIADETARAEGKPEKALEKIVEGRLTGFFKEIVLVDQPFAKDPKVTVGKVLSDAGTEVVGFARFRVGN</sequence>
<dbReference type="PANTHER" id="PTHR11741:SF0">
    <property type="entry name" value="ELONGATION FACTOR TS, MITOCHONDRIAL"/>
    <property type="match status" value="1"/>
</dbReference>
<evidence type="ECO:0000256" key="4">
    <source>
        <dbReference type="ARBA" id="ARBA00022917"/>
    </source>
</evidence>